<dbReference type="Proteomes" id="UP000004115">
    <property type="component" value="Unassembled WGS sequence"/>
</dbReference>
<gene>
    <name evidence="1" type="ORF">HMPREF0520_0755</name>
</gene>
<dbReference type="AlphaFoldDB" id="C8PCD5"/>
<dbReference type="HOGENOM" id="CLU_3008727_0_0_9"/>
<name>C8PCD5_9LACO</name>
<proteinExistence type="predicted"/>
<comment type="caution">
    <text evidence="1">The sequence shown here is derived from an EMBL/GenBank/DDBJ whole genome shotgun (WGS) entry which is preliminary data.</text>
</comment>
<sequence length="67" mass="7846">MEKANEKKQYLLANHSDDPFARQIEMLDSFNRSGVSTSKLQADLKRQIYIYPSPLEKADIIKNNYRI</sequence>
<protein>
    <submittedName>
        <fullName evidence="1">Uncharacterized protein</fullName>
    </submittedName>
</protein>
<dbReference type="EMBL" id="ACLN01000007">
    <property type="protein sequence ID" value="EEW51867.1"/>
    <property type="molecule type" value="Genomic_DNA"/>
</dbReference>
<accession>C8PCD5</accession>
<evidence type="ECO:0000313" key="2">
    <source>
        <dbReference type="Proteomes" id="UP000004115"/>
    </source>
</evidence>
<evidence type="ECO:0000313" key="1">
    <source>
        <dbReference type="EMBL" id="EEW51867.1"/>
    </source>
</evidence>
<keyword evidence="2" id="KW-1185">Reference proteome</keyword>
<reference evidence="1 2" key="1">
    <citation type="submission" date="2009-09" db="EMBL/GenBank/DDBJ databases">
        <authorList>
            <person name="Qin X."/>
            <person name="Bachman B."/>
            <person name="Battles P."/>
            <person name="Bell A."/>
            <person name="Bess C."/>
            <person name="Bickham C."/>
            <person name="Chaboub L."/>
            <person name="Chen D."/>
            <person name="Coyle M."/>
            <person name="Deiros D.R."/>
            <person name="Dinh H."/>
            <person name="Forbes L."/>
            <person name="Fowler G."/>
            <person name="Francisco L."/>
            <person name="Fu Q."/>
            <person name="Gubbala S."/>
            <person name="Hale W."/>
            <person name="Han Y."/>
            <person name="Hemphill L."/>
            <person name="Highlander S.K."/>
            <person name="Hirani K."/>
            <person name="Hogues M."/>
            <person name="Jackson L."/>
            <person name="Jakkamsetti A."/>
            <person name="Javaid M."/>
            <person name="Jiang H."/>
            <person name="Korchina V."/>
            <person name="Kovar C."/>
            <person name="Lara F."/>
            <person name="Lee S."/>
            <person name="Mata R."/>
            <person name="Mathew T."/>
            <person name="Moen C."/>
            <person name="Morales K."/>
            <person name="Munidasa M."/>
            <person name="Nazareth L."/>
            <person name="Ngo R."/>
            <person name="Nguyen L."/>
            <person name="Okwuonu G."/>
            <person name="Ongeri F."/>
            <person name="Patil S."/>
            <person name="Petrosino J."/>
            <person name="Pham C."/>
            <person name="Pham P."/>
            <person name="Pu L.-L."/>
            <person name="Puazo M."/>
            <person name="Raj R."/>
            <person name="Reid J."/>
            <person name="Rouhana J."/>
            <person name="Saada N."/>
            <person name="Shang Y."/>
            <person name="Simmons D."/>
            <person name="Thornton R."/>
            <person name="Warren J."/>
            <person name="Weissenberger G."/>
            <person name="Zhang J."/>
            <person name="Zhang L."/>
            <person name="Zhou C."/>
            <person name="Zhu D."/>
            <person name="Muzny D."/>
            <person name="Worley K."/>
            <person name="Gibbs R."/>
        </authorList>
    </citation>
    <scope>NUCLEOTIDE SEQUENCE [LARGE SCALE GENOMIC DNA]</scope>
    <source>
        <strain evidence="1 2">DSM 13335</strain>
    </source>
</reference>
<dbReference type="PATRIC" id="fig|525328.13.peg.872"/>
<organism evidence="1 2">
    <name type="scientific">Lactobacillus iners DSM 13335</name>
    <dbReference type="NCBI Taxonomy" id="525328"/>
    <lineage>
        <taxon>Bacteria</taxon>
        <taxon>Bacillati</taxon>
        <taxon>Bacillota</taxon>
        <taxon>Bacilli</taxon>
        <taxon>Lactobacillales</taxon>
        <taxon>Lactobacillaceae</taxon>
        <taxon>Lactobacillus</taxon>
    </lineage>
</organism>
<dbReference type="RefSeq" id="WP_006729763.1">
    <property type="nucleotide sequence ID" value="NZ_AZET01000003.1"/>
</dbReference>